<sequence length="129" mass="14877">MIKSRVKEFRGHVGFLEEEIALLKREVLLGTPSISKPYLAKVRVPEPKPFAGAWNAKDLENFIGDMNQYFSVARIPTNELVMITSMYFSGDAKLWWRMRTSDVMWLGDHRKQPNDQFLLANTTWVTGSL</sequence>
<dbReference type="Proteomes" id="UP000288805">
    <property type="component" value="Unassembled WGS sequence"/>
</dbReference>
<evidence type="ECO:0008006" key="3">
    <source>
        <dbReference type="Google" id="ProtNLM"/>
    </source>
</evidence>
<comment type="caution">
    <text evidence="1">The sequence shown here is derived from an EMBL/GenBank/DDBJ whole genome shotgun (WGS) entry which is preliminary data.</text>
</comment>
<reference evidence="1 2" key="1">
    <citation type="journal article" date="2018" name="PLoS Genet.">
        <title>Population sequencing reveals clonal diversity and ancestral inbreeding in the grapevine cultivar Chardonnay.</title>
        <authorList>
            <person name="Roach M.J."/>
            <person name="Johnson D.L."/>
            <person name="Bohlmann J."/>
            <person name="van Vuuren H.J."/>
            <person name="Jones S.J."/>
            <person name="Pretorius I.S."/>
            <person name="Schmidt S.A."/>
            <person name="Borneman A.R."/>
        </authorList>
    </citation>
    <scope>NUCLEOTIDE SEQUENCE [LARGE SCALE GENOMIC DNA]</scope>
    <source>
        <strain evidence="2">cv. Chardonnay</strain>
        <tissue evidence="1">Leaf</tissue>
    </source>
</reference>
<proteinExistence type="predicted"/>
<organism evidence="1 2">
    <name type="scientific">Vitis vinifera</name>
    <name type="common">Grape</name>
    <dbReference type="NCBI Taxonomy" id="29760"/>
    <lineage>
        <taxon>Eukaryota</taxon>
        <taxon>Viridiplantae</taxon>
        <taxon>Streptophyta</taxon>
        <taxon>Embryophyta</taxon>
        <taxon>Tracheophyta</taxon>
        <taxon>Spermatophyta</taxon>
        <taxon>Magnoliopsida</taxon>
        <taxon>eudicotyledons</taxon>
        <taxon>Gunneridae</taxon>
        <taxon>Pentapetalae</taxon>
        <taxon>rosids</taxon>
        <taxon>Vitales</taxon>
        <taxon>Vitaceae</taxon>
        <taxon>Viteae</taxon>
        <taxon>Vitis</taxon>
    </lineage>
</organism>
<name>A0A438GRJ9_VITVI</name>
<dbReference type="EMBL" id="QGNW01000362">
    <property type="protein sequence ID" value="RVW74827.1"/>
    <property type="molecule type" value="Genomic_DNA"/>
</dbReference>
<gene>
    <name evidence="1" type="ORF">CK203_053821</name>
</gene>
<protein>
    <recommendedName>
        <fullName evidence="3">Retrotransposon gag domain-containing protein</fullName>
    </recommendedName>
</protein>
<accession>A0A438GRJ9</accession>
<evidence type="ECO:0000313" key="2">
    <source>
        <dbReference type="Proteomes" id="UP000288805"/>
    </source>
</evidence>
<dbReference type="AlphaFoldDB" id="A0A438GRJ9"/>
<evidence type="ECO:0000313" key="1">
    <source>
        <dbReference type="EMBL" id="RVW74827.1"/>
    </source>
</evidence>